<evidence type="ECO:0000313" key="3">
    <source>
        <dbReference type="EMBL" id="RJX47958.1"/>
    </source>
</evidence>
<gene>
    <name evidence="3" type="ORF">DP106_13445</name>
</gene>
<dbReference type="OrthoDB" id="210639at2157"/>
<evidence type="ECO:0000313" key="4">
    <source>
        <dbReference type="Proteomes" id="UP000281564"/>
    </source>
</evidence>
<dbReference type="AlphaFoldDB" id="A0A3A6Q8A0"/>
<evidence type="ECO:0000256" key="1">
    <source>
        <dbReference type="SAM" id="Phobius"/>
    </source>
</evidence>
<keyword evidence="1" id="KW-0472">Membrane</keyword>
<dbReference type="InterPro" id="IPR002559">
    <property type="entry name" value="Transposase_11"/>
</dbReference>
<protein>
    <submittedName>
        <fullName evidence="3">IS4 family transposase</fullName>
    </submittedName>
</protein>
<dbReference type="RefSeq" id="WP_165857904.1">
    <property type="nucleotide sequence ID" value="NZ_QMDW01000028.1"/>
</dbReference>
<dbReference type="GO" id="GO:0004803">
    <property type="term" value="F:transposase activity"/>
    <property type="evidence" value="ECO:0007669"/>
    <property type="project" value="InterPro"/>
</dbReference>
<keyword evidence="1" id="KW-0812">Transmembrane</keyword>
<keyword evidence="4" id="KW-1185">Reference proteome</keyword>
<accession>A0A3A6Q8A0</accession>
<feature type="transmembrane region" description="Helical" evidence="1">
    <location>
        <begin position="46"/>
        <end position="64"/>
    </location>
</feature>
<dbReference type="EMBL" id="QMDW01000028">
    <property type="protein sequence ID" value="RJX47958.1"/>
    <property type="molecule type" value="Genomic_DNA"/>
</dbReference>
<sequence>EYLTTLASSAYDPIDVINIYTLRTVVEILFRELKQYLNIENFHSQTLNGVLFELFAAMIGMVLIEWLRQRHPMRGGVPDAITAVRDGWNETLRSVG</sequence>
<dbReference type="Proteomes" id="UP000281564">
    <property type="component" value="Unassembled WGS sequence"/>
</dbReference>
<dbReference type="GO" id="GO:0003677">
    <property type="term" value="F:DNA binding"/>
    <property type="evidence" value="ECO:0007669"/>
    <property type="project" value="InterPro"/>
</dbReference>
<comment type="caution">
    <text evidence="3">The sequence shown here is derived from an EMBL/GenBank/DDBJ whole genome shotgun (WGS) entry which is preliminary data.</text>
</comment>
<dbReference type="GO" id="GO:0006313">
    <property type="term" value="P:DNA transposition"/>
    <property type="evidence" value="ECO:0007669"/>
    <property type="project" value="InterPro"/>
</dbReference>
<feature type="domain" description="Transposase IS4-like" evidence="2">
    <location>
        <begin position="6"/>
        <end position="59"/>
    </location>
</feature>
<evidence type="ECO:0000259" key="2">
    <source>
        <dbReference type="Pfam" id="PF01609"/>
    </source>
</evidence>
<name>A0A3A6Q8A0_9EURY</name>
<dbReference type="Pfam" id="PF01609">
    <property type="entry name" value="DDE_Tnp_1"/>
    <property type="match status" value="1"/>
</dbReference>
<reference evidence="3 4" key="1">
    <citation type="submission" date="2018-06" db="EMBL/GenBank/DDBJ databases">
        <title>Halonotius sp. F13-13 a new haloarchaeeon isolated from a solar saltern from Isla Cristina, Huelva, Spain.</title>
        <authorList>
            <person name="Duran-Viseras A."/>
            <person name="Sanchez-Porro C."/>
            <person name="Ventosa A."/>
        </authorList>
    </citation>
    <scope>NUCLEOTIDE SEQUENCE [LARGE SCALE GENOMIC DNA]</scope>
    <source>
        <strain evidence="3 4">CECT 7525</strain>
    </source>
</reference>
<dbReference type="InterPro" id="IPR012337">
    <property type="entry name" value="RNaseH-like_sf"/>
</dbReference>
<organism evidence="3 4">
    <name type="scientific">Halonotius pteroides</name>
    <dbReference type="NCBI Taxonomy" id="268735"/>
    <lineage>
        <taxon>Archaea</taxon>
        <taxon>Methanobacteriati</taxon>
        <taxon>Methanobacteriota</taxon>
        <taxon>Stenosarchaea group</taxon>
        <taxon>Halobacteria</taxon>
        <taxon>Halobacteriales</taxon>
        <taxon>Haloferacaceae</taxon>
        <taxon>Halonotius</taxon>
    </lineage>
</organism>
<dbReference type="SUPFAM" id="SSF53098">
    <property type="entry name" value="Ribonuclease H-like"/>
    <property type="match status" value="1"/>
</dbReference>
<feature type="non-terminal residue" evidence="3">
    <location>
        <position position="1"/>
    </location>
</feature>
<proteinExistence type="predicted"/>
<keyword evidence="1" id="KW-1133">Transmembrane helix</keyword>